<name>A0A1F6CSE0_HANXR</name>
<dbReference type="Gene3D" id="3.40.50.150">
    <property type="entry name" value="Vaccinia Virus protein VP39"/>
    <property type="match status" value="1"/>
</dbReference>
<dbReference type="SUPFAM" id="SSF53335">
    <property type="entry name" value="S-adenosyl-L-methionine-dependent methyltransferases"/>
    <property type="match status" value="1"/>
</dbReference>
<reference evidence="6 7" key="1">
    <citation type="journal article" date="2016" name="Nat. Commun.">
        <title>Thousands of microbial genomes shed light on interconnected biogeochemical processes in an aquifer system.</title>
        <authorList>
            <person name="Anantharaman K."/>
            <person name="Brown C.T."/>
            <person name="Hug L.A."/>
            <person name="Sharon I."/>
            <person name="Castelle C.J."/>
            <person name="Probst A.J."/>
            <person name="Thomas B.C."/>
            <person name="Singh A."/>
            <person name="Wilkins M.J."/>
            <person name="Karaoz U."/>
            <person name="Brodie E.L."/>
            <person name="Williams K.H."/>
            <person name="Hubbard S.S."/>
            <person name="Banfield J.F."/>
        </authorList>
    </citation>
    <scope>NUCLEOTIDE SEQUENCE [LARGE SCALE GENOMIC DNA]</scope>
    <source>
        <strain evidence="7">RIFCSPLOWO2_12_FULL_64_10</strain>
    </source>
</reference>
<sequence>MILEKESAYHQIRVAEEGRMRSLQFGRRALQGAVYPDDPVAMALPYTRYLPIGLAFVAPRRVLMIGLGAGSVPRLLRAGFPDVEIDVAEIDPDVVEVARQYFFVREDPLYRVRVSDGRTFVKQAKQKYDLVILDAFHADAIPFHLTTAEFLREVKGAMTDSGAVVSNLAQWKTEALYGAMLKTFQAVFGRIVLFPVRGRANVVLAATADGRGRSKAEVREAARRMQGRMHPSVDLLEVAEAYMEPPEGLADAPVLTDDYAPVDALMGRR</sequence>
<dbReference type="PANTHER" id="PTHR43317:SF1">
    <property type="entry name" value="THERMOSPERMINE SYNTHASE ACAULIS5"/>
    <property type="match status" value="1"/>
</dbReference>
<evidence type="ECO:0000256" key="3">
    <source>
        <dbReference type="ARBA" id="ARBA00023115"/>
    </source>
</evidence>
<dbReference type="Pfam" id="PF01564">
    <property type="entry name" value="Spermine_synth"/>
    <property type="match status" value="1"/>
</dbReference>
<accession>A0A1F6CSE0</accession>
<dbReference type="AlphaFoldDB" id="A0A1F6CSE0"/>
<evidence type="ECO:0000256" key="4">
    <source>
        <dbReference type="PROSITE-ProRule" id="PRU00354"/>
    </source>
</evidence>
<feature type="domain" description="PABS" evidence="5">
    <location>
        <begin position="1"/>
        <end position="214"/>
    </location>
</feature>
<evidence type="ECO:0000256" key="1">
    <source>
        <dbReference type="ARBA" id="ARBA00007867"/>
    </source>
</evidence>
<feature type="active site" description="Proton acceptor" evidence="4">
    <location>
        <position position="134"/>
    </location>
</feature>
<proteinExistence type="inferred from homology"/>
<dbReference type="InterPro" id="IPR029063">
    <property type="entry name" value="SAM-dependent_MTases_sf"/>
</dbReference>
<dbReference type="CDD" id="cd02440">
    <property type="entry name" value="AdoMet_MTases"/>
    <property type="match status" value="1"/>
</dbReference>
<comment type="similarity">
    <text evidence="1">Belongs to the spermidine/spermine synthase family.</text>
</comment>
<dbReference type="GO" id="GO:0016740">
    <property type="term" value="F:transferase activity"/>
    <property type="evidence" value="ECO:0007669"/>
    <property type="project" value="UniProtKB-UniRule"/>
</dbReference>
<dbReference type="InterPro" id="IPR030374">
    <property type="entry name" value="PABS"/>
</dbReference>
<dbReference type="PROSITE" id="PS51006">
    <property type="entry name" value="PABS_2"/>
    <property type="match status" value="1"/>
</dbReference>
<evidence type="ECO:0000256" key="2">
    <source>
        <dbReference type="ARBA" id="ARBA00022679"/>
    </source>
</evidence>
<dbReference type="NCBIfam" id="NF037959">
    <property type="entry name" value="MFS_SpdSyn"/>
    <property type="match status" value="1"/>
</dbReference>
<dbReference type="Proteomes" id="UP000178606">
    <property type="component" value="Unassembled WGS sequence"/>
</dbReference>
<protein>
    <recommendedName>
        <fullName evidence="5">PABS domain-containing protein</fullName>
    </recommendedName>
</protein>
<evidence type="ECO:0000313" key="6">
    <source>
        <dbReference type="EMBL" id="OGG51802.1"/>
    </source>
</evidence>
<gene>
    <name evidence="6" type="ORF">A3F84_20275</name>
</gene>
<evidence type="ECO:0000259" key="5">
    <source>
        <dbReference type="PROSITE" id="PS51006"/>
    </source>
</evidence>
<evidence type="ECO:0000313" key="7">
    <source>
        <dbReference type="Proteomes" id="UP000178606"/>
    </source>
</evidence>
<organism evidence="6 7">
    <name type="scientific">Handelsmanbacteria sp. (strain RIFCSPLOWO2_12_FULL_64_10)</name>
    <dbReference type="NCBI Taxonomy" id="1817868"/>
    <lineage>
        <taxon>Bacteria</taxon>
        <taxon>Candidatus Handelsmaniibacteriota</taxon>
    </lineage>
</organism>
<dbReference type="EMBL" id="MFKF01000169">
    <property type="protein sequence ID" value="OGG51802.1"/>
    <property type="molecule type" value="Genomic_DNA"/>
</dbReference>
<keyword evidence="2 4" id="KW-0808">Transferase</keyword>
<dbReference type="GO" id="GO:0006596">
    <property type="term" value="P:polyamine biosynthetic process"/>
    <property type="evidence" value="ECO:0007669"/>
    <property type="project" value="UniProtKB-UniRule"/>
</dbReference>
<comment type="caution">
    <text evidence="6">The sequence shown here is derived from an EMBL/GenBank/DDBJ whole genome shotgun (WGS) entry which is preliminary data.</text>
</comment>
<keyword evidence="3 4" id="KW-0620">Polyamine biosynthesis</keyword>
<dbReference type="PANTHER" id="PTHR43317">
    <property type="entry name" value="THERMOSPERMINE SYNTHASE ACAULIS5"/>
    <property type="match status" value="1"/>
</dbReference>